<reference evidence="1" key="1">
    <citation type="submission" date="2021-06" db="EMBL/GenBank/DDBJ databases">
        <authorList>
            <person name="Kallberg Y."/>
            <person name="Tangrot J."/>
            <person name="Rosling A."/>
        </authorList>
    </citation>
    <scope>NUCLEOTIDE SEQUENCE</scope>
    <source>
        <strain evidence="1">FL966</strain>
    </source>
</reference>
<evidence type="ECO:0000313" key="1">
    <source>
        <dbReference type="EMBL" id="CAG8767642.1"/>
    </source>
</evidence>
<protein>
    <submittedName>
        <fullName evidence="1">13255_t:CDS:1</fullName>
    </submittedName>
</protein>
<evidence type="ECO:0000313" key="2">
    <source>
        <dbReference type="Proteomes" id="UP000789759"/>
    </source>
</evidence>
<feature type="non-terminal residue" evidence="1">
    <location>
        <position position="1"/>
    </location>
</feature>
<keyword evidence="2" id="KW-1185">Reference proteome</keyword>
<accession>A0A9N9J904</accession>
<organism evidence="1 2">
    <name type="scientific">Cetraspora pellucida</name>
    <dbReference type="NCBI Taxonomy" id="1433469"/>
    <lineage>
        <taxon>Eukaryota</taxon>
        <taxon>Fungi</taxon>
        <taxon>Fungi incertae sedis</taxon>
        <taxon>Mucoromycota</taxon>
        <taxon>Glomeromycotina</taxon>
        <taxon>Glomeromycetes</taxon>
        <taxon>Diversisporales</taxon>
        <taxon>Gigasporaceae</taxon>
        <taxon>Cetraspora</taxon>
    </lineage>
</organism>
<name>A0A9N9J904_9GLOM</name>
<dbReference type="Proteomes" id="UP000789759">
    <property type="component" value="Unassembled WGS sequence"/>
</dbReference>
<gene>
    <name evidence="1" type="ORF">CPELLU_LOCUS15677</name>
</gene>
<proteinExistence type="predicted"/>
<comment type="caution">
    <text evidence="1">The sequence shown here is derived from an EMBL/GenBank/DDBJ whole genome shotgun (WGS) entry which is preliminary data.</text>
</comment>
<dbReference type="OrthoDB" id="10436829at2759"/>
<sequence length="225" mass="26783">SKDQTVPTYYSAEVDDIENFLFDFEGYEKAKKYDKDTLCLQDLKMTIMEKVKAENETEIKINRLKCLKQDEKKSISEYTNQYEAYVQVMRNQLRSNKKRDWYIRSLKDPYKSKFESRYPKNYEKVKKKALKMEEYDKDRALNEHNKSNIARKTPHPSKSDMDLYSIVNGLAALSINQFTEKDSMISSKYLRVELLDENECGDIRVFSKRKRNDNAIEFVKPTVKR</sequence>
<dbReference type="AlphaFoldDB" id="A0A9N9J904"/>
<dbReference type="EMBL" id="CAJVQA010021188">
    <property type="protein sequence ID" value="CAG8767642.1"/>
    <property type="molecule type" value="Genomic_DNA"/>
</dbReference>